<comment type="similarity">
    <text evidence="3">Belongs to the peptidase M50B family.</text>
</comment>
<feature type="transmembrane region" description="Helical" evidence="13">
    <location>
        <begin position="12"/>
        <end position="30"/>
    </location>
</feature>
<dbReference type="OrthoDB" id="9800627at2"/>
<keyword evidence="4" id="KW-1003">Cell membrane</keyword>
<protein>
    <recommendedName>
        <fullName evidence="14">Peptidase M50 domain-containing protein</fullName>
    </recommendedName>
</protein>
<evidence type="ECO:0000256" key="13">
    <source>
        <dbReference type="SAM" id="Phobius"/>
    </source>
</evidence>
<feature type="domain" description="Peptidase M50" evidence="14">
    <location>
        <begin position="116"/>
        <end position="165"/>
    </location>
</feature>
<comment type="caution">
    <text evidence="15">The sequence shown here is derived from an EMBL/GenBank/DDBJ whole genome shotgun (WGS) entry which is preliminary data.</text>
</comment>
<dbReference type="Proteomes" id="UP000027946">
    <property type="component" value="Unassembled WGS sequence"/>
</dbReference>
<dbReference type="Pfam" id="PF02163">
    <property type="entry name" value="Peptidase_M50"/>
    <property type="match status" value="1"/>
</dbReference>
<accession>A0A069RIX6</accession>
<keyword evidence="6 13" id="KW-0812">Transmembrane</keyword>
<keyword evidence="10 13" id="KW-1133">Transmembrane helix</keyword>
<proteinExistence type="inferred from homology"/>
<reference evidence="15 16" key="1">
    <citation type="submission" date="2014-03" db="EMBL/GenBank/DDBJ databases">
        <title>Genome sequence of Clostridium litorale W6, DSM 5388.</title>
        <authorList>
            <person name="Poehlein A."/>
            <person name="Jagirdar A."/>
            <person name="Khonsari B."/>
            <person name="Chibani C.M."/>
            <person name="Gutierrez Gutierrez D.A."/>
            <person name="Davydova E."/>
            <person name="Alghaithi H.S."/>
            <person name="Nair K.P."/>
            <person name="Dhamotharan K."/>
            <person name="Chandran L."/>
            <person name="G W."/>
            <person name="Daniel R."/>
        </authorList>
    </citation>
    <scope>NUCLEOTIDE SEQUENCE [LARGE SCALE GENOMIC DNA]</scope>
    <source>
        <strain evidence="15 16">W6</strain>
    </source>
</reference>
<dbReference type="GO" id="GO:0006508">
    <property type="term" value="P:proteolysis"/>
    <property type="evidence" value="ECO:0007669"/>
    <property type="project" value="UniProtKB-KW"/>
</dbReference>
<keyword evidence="8" id="KW-0378">Hydrolase</keyword>
<evidence type="ECO:0000256" key="9">
    <source>
        <dbReference type="ARBA" id="ARBA00022833"/>
    </source>
</evidence>
<dbReference type="GO" id="GO:0046872">
    <property type="term" value="F:metal ion binding"/>
    <property type="evidence" value="ECO:0007669"/>
    <property type="project" value="UniProtKB-KW"/>
</dbReference>
<gene>
    <name evidence="15" type="ORF">CLIT_23c04600</name>
</gene>
<comment type="subcellular location">
    <subcellularLocation>
        <location evidence="2">Cell membrane</location>
        <topology evidence="2">Multi-pass membrane protein</topology>
    </subcellularLocation>
</comment>
<keyword evidence="5" id="KW-0645">Protease</keyword>
<keyword evidence="16" id="KW-1185">Reference proteome</keyword>
<organism evidence="15 16">
    <name type="scientific">Peptoclostridium litorale DSM 5388</name>
    <dbReference type="NCBI Taxonomy" id="1121324"/>
    <lineage>
        <taxon>Bacteria</taxon>
        <taxon>Bacillati</taxon>
        <taxon>Bacillota</taxon>
        <taxon>Clostridia</taxon>
        <taxon>Peptostreptococcales</taxon>
        <taxon>Peptoclostridiaceae</taxon>
        <taxon>Peptoclostridium</taxon>
    </lineage>
</organism>
<dbReference type="PANTHER" id="PTHR35864">
    <property type="entry name" value="ZINC METALLOPROTEASE MJ0611-RELATED"/>
    <property type="match status" value="1"/>
</dbReference>
<dbReference type="eggNOG" id="COG1994">
    <property type="taxonomic scope" value="Bacteria"/>
</dbReference>
<feature type="transmembrane region" description="Helical" evidence="13">
    <location>
        <begin position="165"/>
        <end position="184"/>
    </location>
</feature>
<feature type="transmembrane region" description="Helical" evidence="13">
    <location>
        <begin position="119"/>
        <end position="138"/>
    </location>
</feature>
<evidence type="ECO:0000256" key="1">
    <source>
        <dbReference type="ARBA" id="ARBA00001947"/>
    </source>
</evidence>
<keyword evidence="9" id="KW-0862">Zinc</keyword>
<sequence length="198" mass="22147">MLIEILKTVPAILLAISIHEFGHALAAYAMGDDTAKRHGRLTLDPIKHIDPIGIIMLLIFRFGWAKPVPVDENNFKNKRLGMIIVSAAGPVFNMICAVVFLTLYKVGRVTLDMYALNEILAYTVRFNIIFAAFNLIPIPPLDGSKIVLALLPRSVQSYYWEYEKFGMLLLLVLMYTGTVGHLIYPIAGVLQRILFSIA</sequence>
<dbReference type="InterPro" id="IPR044537">
    <property type="entry name" value="Rip2-like"/>
</dbReference>
<dbReference type="InterPro" id="IPR052348">
    <property type="entry name" value="Metallopeptidase_M50B"/>
</dbReference>
<dbReference type="AlphaFoldDB" id="A0A069RIX6"/>
<dbReference type="InterPro" id="IPR008915">
    <property type="entry name" value="Peptidase_M50"/>
</dbReference>
<evidence type="ECO:0000256" key="12">
    <source>
        <dbReference type="ARBA" id="ARBA00023136"/>
    </source>
</evidence>
<dbReference type="STRING" id="1121324.CLIT_23c04600"/>
<keyword evidence="7" id="KW-0479">Metal-binding</keyword>
<evidence type="ECO:0000256" key="6">
    <source>
        <dbReference type="ARBA" id="ARBA00022692"/>
    </source>
</evidence>
<dbReference type="GO" id="GO:0005886">
    <property type="term" value="C:plasma membrane"/>
    <property type="evidence" value="ECO:0007669"/>
    <property type="project" value="UniProtKB-SubCell"/>
</dbReference>
<dbReference type="EMBL" id="JJMM01000026">
    <property type="protein sequence ID" value="KDR94187.1"/>
    <property type="molecule type" value="Genomic_DNA"/>
</dbReference>
<feature type="transmembrane region" description="Helical" evidence="13">
    <location>
        <begin position="80"/>
        <end position="107"/>
    </location>
</feature>
<evidence type="ECO:0000256" key="3">
    <source>
        <dbReference type="ARBA" id="ARBA00007931"/>
    </source>
</evidence>
<evidence type="ECO:0000256" key="2">
    <source>
        <dbReference type="ARBA" id="ARBA00004651"/>
    </source>
</evidence>
<dbReference type="GO" id="GO:0008237">
    <property type="term" value="F:metallopeptidase activity"/>
    <property type="evidence" value="ECO:0007669"/>
    <property type="project" value="UniProtKB-KW"/>
</dbReference>
<name>A0A069RIX6_PEPLI</name>
<evidence type="ECO:0000259" key="14">
    <source>
        <dbReference type="Pfam" id="PF02163"/>
    </source>
</evidence>
<evidence type="ECO:0000256" key="11">
    <source>
        <dbReference type="ARBA" id="ARBA00023049"/>
    </source>
</evidence>
<dbReference type="PANTHER" id="PTHR35864:SF1">
    <property type="entry name" value="ZINC METALLOPROTEASE YWHC-RELATED"/>
    <property type="match status" value="1"/>
</dbReference>
<dbReference type="CDD" id="cd06158">
    <property type="entry name" value="S2P-M50_like_1"/>
    <property type="match status" value="1"/>
</dbReference>
<keyword evidence="12 13" id="KW-0472">Membrane</keyword>
<evidence type="ECO:0000256" key="10">
    <source>
        <dbReference type="ARBA" id="ARBA00022989"/>
    </source>
</evidence>
<dbReference type="RefSeq" id="WP_052636433.1">
    <property type="nucleotide sequence ID" value="NZ_FSRH01000003.1"/>
</dbReference>
<feature type="transmembrane region" description="Helical" evidence="13">
    <location>
        <begin position="51"/>
        <end position="68"/>
    </location>
</feature>
<evidence type="ECO:0000256" key="8">
    <source>
        <dbReference type="ARBA" id="ARBA00022801"/>
    </source>
</evidence>
<comment type="cofactor">
    <cofactor evidence="1">
        <name>Zn(2+)</name>
        <dbReference type="ChEBI" id="CHEBI:29105"/>
    </cofactor>
</comment>
<keyword evidence="11" id="KW-0482">Metalloprotease</keyword>
<evidence type="ECO:0000313" key="16">
    <source>
        <dbReference type="Proteomes" id="UP000027946"/>
    </source>
</evidence>
<evidence type="ECO:0000256" key="4">
    <source>
        <dbReference type="ARBA" id="ARBA00022475"/>
    </source>
</evidence>
<evidence type="ECO:0000256" key="7">
    <source>
        <dbReference type="ARBA" id="ARBA00022723"/>
    </source>
</evidence>
<evidence type="ECO:0000313" key="15">
    <source>
        <dbReference type="EMBL" id="KDR94187.1"/>
    </source>
</evidence>
<evidence type="ECO:0000256" key="5">
    <source>
        <dbReference type="ARBA" id="ARBA00022670"/>
    </source>
</evidence>